<evidence type="ECO:0000313" key="7">
    <source>
        <dbReference type="EMBL" id="RZC56660.1"/>
    </source>
</evidence>
<dbReference type="CDD" id="cd00073">
    <property type="entry name" value="H15"/>
    <property type="match status" value="1"/>
</dbReference>
<dbReference type="GO" id="GO:0000786">
    <property type="term" value="C:nucleosome"/>
    <property type="evidence" value="ECO:0007669"/>
    <property type="project" value="InterPro"/>
</dbReference>
<dbReference type="Gramene" id="RZC56660">
    <property type="protein sequence ID" value="RZC56660"/>
    <property type="gene ID" value="C5167_015513"/>
</dbReference>
<organism evidence="7 8">
    <name type="scientific">Papaver somniferum</name>
    <name type="common">Opium poppy</name>
    <dbReference type="NCBI Taxonomy" id="3469"/>
    <lineage>
        <taxon>Eukaryota</taxon>
        <taxon>Viridiplantae</taxon>
        <taxon>Streptophyta</taxon>
        <taxon>Embryophyta</taxon>
        <taxon>Tracheophyta</taxon>
        <taxon>Spermatophyta</taxon>
        <taxon>Magnoliopsida</taxon>
        <taxon>Ranunculales</taxon>
        <taxon>Papaveraceae</taxon>
        <taxon>Papaveroideae</taxon>
        <taxon>Papaver</taxon>
    </lineage>
</organism>
<feature type="compositionally biased region" description="Low complexity" evidence="5">
    <location>
        <begin position="278"/>
        <end position="288"/>
    </location>
</feature>
<dbReference type="Pfam" id="PF00538">
    <property type="entry name" value="Linker_histone"/>
    <property type="match status" value="1"/>
</dbReference>
<dbReference type="AlphaFoldDB" id="A0A4Y7J9D1"/>
<dbReference type="Gene3D" id="1.10.10.10">
    <property type="entry name" value="Winged helix-like DNA-binding domain superfamily/Winged helix DNA-binding domain"/>
    <property type="match status" value="1"/>
</dbReference>
<dbReference type="InterPro" id="IPR036390">
    <property type="entry name" value="WH_DNA-bd_sf"/>
</dbReference>
<dbReference type="SUPFAM" id="SSF46785">
    <property type="entry name" value="Winged helix' DNA-binding domain"/>
    <property type="match status" value="1"/>
</dbReference>
<comment type="similarity">
    <text evidence="1 3">Belongs to the nucleosome assembly protein (NAP) family.</text>
</comment>
<keyword evidence="2" id="KW-0143">Chaperone</keyword>
<keyword evidence="4" id="KW-0175">Coiled coil</keyword>
<evidence type="ECO:0000256" key="5">
    <source>
        <dbReference type="SAM" id="MobiDB-lite"/>
    </source>
</evidence>
<dbReference type="STRING" id="3469.A0A4Y7J9D1"/>
<evidence type="ECO:0000313" key="8">
    <source>
        <dbReference type="Proteomes" id="UP000316621"/>
    </source>
</evidence>
<dbReference type="InterPro" id="IPR036388">
    <property type="entry name" value="WH-like_DNA-bd_sf"/>
</dbReference>
<reference evidence="7 8" key="1">
    <citation type="journal article" date="2018" name="Science">
        <title>The opium poppy genome and morphinan production.</title>
        <authorList>
            <person name="Guo L."/>
            <person name="Winzer T."/>
            <person name="Yang X."/>
            <person name="Li Y."/>
            <person name="Ning Z."/>
            <person name="He Z."/>
            <person name="Teodor R."/>
            <person name="Lu Y."/>
            <person name="Bowser T.A."/>
            <person name="Graham I.A."/>
            <person name="Ye K."/>
        </authorList>
    </citation>
    <scope>NUCLEOTIDE SEQUENCE [LARGE SCALE GENOMIC DNA]</scope>
    <source>
        <strain evidence="8">cv. HN1</strain>
        <tissue evidence="7">Leaves</tissue>
    </source>
</reference>
<dbReference type="Gene3D" id="3.30.1120.90">
    <property type="entry name" value="Nucleosome assembly protein"/>
    <property type="match status" value="2"/>
</dbReference>
<evidence type="ECO:0000256" key="2">
    <source>
        <dbReference type="ARBA" id="ARBA00023186"/>
    </source>
</evidence>
<dbReference type="Pfam" id="PF00956">
    <property type="entry name" value="NAP"/>
    <property type="match status" value="2"/>
</dbReference>
<evidence type="ECO:0000256" key="1">
    <source>
        <dbReference type="ARBA" id="ARBA00009947"/>
    </source>
</evidence>
<protein>
    <recommendedName>
        <fullName evidence="6">H15 domain-containing protein</fullName>
    </recommendedName>
</protein>
<dbReference type="GO" id="GO:0006334">
    <property type="term" value="P:nucleosome assembly"/>
    <property type="evidence" value="ECO:0007669"/>
    <property type="project" value="InterPro"/>
</dbReference>
<evidence type="ECO:0000259" key="6">
    <source>
        <dbReference type="PROSITE" id="PS51504"/>
    </source>
</evidence>
<dbReference type="PROSITE" id="PS51504">
    <property type="entry name" value="H15"/>
    <property type="match status" value="1"/>
</dbReference>
<dbReference type="Proteomes" id="UP000316621">
    <property type="component" value="Chromosome 3"/>
</dbReference>
<keyword evidence="8" id="KW-1185">Reference proteome</keyword>
<dbReference type="SMART" id="SM00526">
    <property type="entry name" value="H15"/>
    <property type="match status" value="1"/>
</dbReference>
<evidence type="ECO:0000256" key="4">
    <source>
        <dbReference type="SAM" id="Coils"/>
    </source>
</evidence>
<feature type="domain" description="H15" evidence="6">
    <location>
        <begin position="6"/>
        <end position="76"/>
    </location>
</feature>
<name>A0A4Y7J9D1_PAPSO</name>
<evidence type="ECO:0000256" key="3">
    <source>
        <dbReference type="RuleBase" id="RU003876"/>
    </source>
</evidence>
<dbReference type="InterPro" id="IPR037231">
    <property type="entry name" value="NAP-like_sf"/>
</dbReference>
<dbReference type="GO" id="GO:0005634">
    <property type="term" value="C:nucleus"/>
    <property type="evidence" value="ECO:0007669"/>
    <property type="project" value="InterPro"/>
</dbReference>
<dbReference type="GO" id="GO:0003677">
    <property type="term" value="F:DNA binding"/>
    <property type="evidence" value="ECO:0007669"/>
    <property type="project" value="InterPro"/>
</dbReference>
<dbReference type="InterPro" id="IPR002164">
    <property type="entry name" value="NAP_family"/>
</dbReference>
<sequence length="551" mass="62899">MPHLGPHFTYLQMIAEAISYLKEGTGSSEHAIAKFIEEHYEGGTPQNFRRKLKLMLKKYVSSRKLVKIKNSYKMPVAELKIEKKGKKKERKKQKKVMERSAREIMDDLTQIQEKLDEVNKRTLHEMRKVKQKYEKKVWEEEAEKKCGDTLNCLGKRKNIIELIPNFWSTAFLGLPSLRKLLTEEDKKIMGYLKTVDVSDCLHVKSGFTITFEFEQNAFFENVKLSREYSFSHKGIIDTSGTEIKWKDKGITTGPEADVIEKGSEQSSTDVRKSIAQASKGQGSLPSLSSKGSKKILVLYSFCFLAWFSDHLAKDQDRDEVAEKIAYSLWPNAPEYFKNATPTSVSMASVEHVDENGLPISDNTTKCHHRKGALVNTKLKELMEVHAEFVKAKEAALKNRWDLEQKYDLEVEVEEKFISHGALADILSEEDRKIFRYLESVNVEETENPTLVYTITLNFNKGNPYFENASLRNTFSVEGVGTKGCTIKWKDNFGNGHGNPGDGNASFFTWFCSCGYVSEGNLDEVISLPFLKFQAMIVAMSDHSRRVHTRNL</sequence>
<feature type="coiled-coil region" evidence="4">
    <location>
        <begin position="76"/>
        <end position="143"/>
    </location>
</feature>
<dbReference type="SUPFAM" id="SSF143113">
    <property type="entry name" value="NAP-like"/>
    <property type="match status" value="2"/>
</dbReference>
<dbReference type="GO" id="GO:0042393">
    <property type="term" value="F:histone binding"/>
    <property type="evidence" value="ECO:0007669"/>
    <property type="project" value="UniProtKB-ARBA"/>
</dbReference>
<dbReference type="InterPro" id="IPR005818">
    <property type="entry name" value="Histone_H1/H5_H15"/>
</dbReference>
<dbReference type="EMBL" id="CM010717">
    <property type="protein sequence ID" value="RZC56660.1"/>
    <property type="molecule type" value="Genomic_DNA"/>
</dbReference>
<proteinExistence type="inferred from homology"/>
<dbReference type="PANTHER" id="PTHR11875">
    <property type="entry name" value="TESTIS-SPECIFIC Y-ENCODED PROTEIN"/>
    <property type="match status" value="1"/>
</dbReference>
<accession>A0A4Y7J9D1</accession>
<gene>
    <name evidence="7" type="ORF">C5167_015513</name>
</gene>
<dbReference type="GO" id="GO:0000724">
    <property type="term" value="P:double-strand break repair via homologous recombination"/>
    <property type="evidence" value="ECO:0007669"/>
    <property type="project" value="UniProtKB-ARBA"/>
</dbReference>
<feature type="region of interest" description="Disordered" evidence="5">
    <location>
        <begin position="254"/>
        <end position="288"/>
    </location>
</feature>